<sequence>MTEGDRDLARERVIESMERSAEVYGLTRSAGRLYGVLYFADGPLSIPELVEETGYAKSTVSNVTRTLTRVGLVRRRSSEGGGRRVRFAAERDVWFVLQDVLRQYGQREVETTLRAIRRAESELPDDDSLDAVVHDRERVEDLRETYEDVAEVVRLASEYSASELREALEEYER</sequence>
<dbReference type="EMBL" id="FOPZ01000002">
    <property type="protein sequence ID" value="SFH38209.1"/>
    <property type="molecule type" value="Genomic_DNA"/>
</dbReference>
<evidence type="ECO:0000313" key="7">
    <source>
        <dbReference type="Proteomes" id="UP000323537"/>
    </source>
</evidence>
<evidence type="ECO:0000259" key="5">
    <source>
        <dbReference type="SMART" id="SM00347"/>
    </source>
</evidence>
<dbReference type="InterPro" id="IPR036390">
    <property type="entry name" value="WH_DNA-bd_sf"/>
</dbReference>
<dbReference type="Proteomes" id="UP000323537">
    <property type="component" value="Unassembled WGS sequence"/>
</dbReference>
<dbReference type="InterPro" id="IPR052362">
    <property type="entry name" value="HTH-GbsR_regulator"/>
</dbReference>
<name>A0A1I2ZL56_9EURY</name>
<evidence type="ECO:0000256" key="1">
    <source>
        <dbReference type="ARBA" id="ARBA00023015"/>
    </source>
</evidence>
<dbReference type="SUPFAM" id="SSF46785">
    <property type="entry name" value="Winged helix' DNA-binding domain"/>
    <property type="match status" value="1"/>
</dbReference>
<keyword evidence="3 4" id="KW-0804">Transcription</keyword>
<dbReference type="GO" id="GO:0003677">
    <property type="term" value="F:DNA binding"/>
    <property type="evidence" value="ECO:0007669"/>
    <property type="project" value="UniProtKB-UniRule"/>
</dbReference>
<dbReference type="PANTHER" id="PTHR38465">
    <property type="entry name" value="HTH-TYPE TRANSCRIPTIONAL REGULATOR MJ1563-RELATED"/>
    <property type="match status" value="1"/>
</dbReference>
<dbReference type="SMART" id="SM00347">
    <property type="entry name" value="HTH_MARR"/>
    <property type="match status" value="1"/>
</dbReference>
<gene>
    <name evidence="6" type="ORF">SAMN04488066_102202</name>
</gene>
<dbReference type="PIRSF" id="PIRSF006707">
    <property type="entry name" value="MJ1563"/>
    <property type="match status" value="1"/>
</dbReference>
<dbReference type="InterPro" id="IPR026282">
    <property type="entry name" value="MJ1563"/>
</dbReference>
<proteinExistence type="inferred from homology"/>
<evidence type="ECO:0000313" key="6">
    <source>
        <dbReference type="EMBL" id="SFH38209.1"/>
    </source>
</evidence>
<organism evidence="6 7">
    <name type="scientific">Halorubrum aquaticum</name>
    <dbReference type="NCBI Taxonomy" id="387340"/>
    <lineage>
        <taxon>Archaea</taxon>
        <taxon>Methanobacteriati</taxon>
        <taxon>Methanobacteriota</taxon>
        <taxon>Stenosarchaea group</taxon>
        <taxon>Halobacteria</taxon>
        <taxon>Halobacteriales</taxon>
        <taxon>Haloferacaceae</taxon>
        <taxon>Halorubrum</taxon>
    </lineage>
</organism>
<reference evidence="6 7" key="1">
    <citation type="submission" date="2016-10" db="EMBL/GenBank/DDBJ databases">
        <authorList>
            <person name="Varghese N."/>
            <person name="Submissions S."/>
        </authorList>
    </citation>
    <scope>NUCLEOTIDE SEQUENCE [LARGE SCALE GENOMIC DNA]</scope>
    <source>
        <strain evidence="6 7">CGMCC 1.6377</strain>
    </source>
</reference>
<evidence type="ECO:0000256" key="3">
    <source>
        <dbReference type="ARBA" id="ARBA00023163"/>
    </source>
</evidence>
<dbReference type="Gene3D" id="1.10.10.10">
    <property type="entry name" value="Winged helix-like DNA-binding domain superfamily/Winged helix DNA-binding domain"/>
    <property type="match status" value="1"/>
</dbReference>
<evidence type="ECO:0000256" key="4">
    <source>
        <dbReference type="PIRNR" id="PIRNR006707"/>
    </source>
</evidence>
<dbReference type="AlphaFoldDB" id="A0A1I2ZL56"/>
<keyword evidence="2 4" id="KW-0238">DNA-binding</keyword>
<dbReference type="Pfam" id="PF12802">
    <property type="entry name" value="MarR_2"/>
    <property type="match status" value="1"/>
</dbReference>
<dbReference type="PANTHER" id="PTHR38465:SF1">
    <property type="entry name" value="HTH-TYPE TRANSCRIPTIONAL REGULATOR MJ1563-RELATED"/>
    <property type="match status" value="1"/>
</dbReference>
<feature type="domain" description="HTH marR-type" evidence="5">
    <location>
        <begin position="19"/>
        <end position="128"/>
    </location>
</feature>
<dbReference type="InterPro" id="IPR000835">
    <property type="entry name" value="HTH_MarR-typ"/>
</dbReference>
<protein>
    <recommendedName>
        <fullName evidence="4">HTH-type transcriptional regulator</fullName>
    </recommendedName>
</protein>
<dbReference type="OrthoDB" id="85881at2157"/>
<keyword evidence="7" id="KW-1185">Reference proteome</keyword>
<evidence type="ECO:0000256" key="2">
    <source>
        <dbReference type="ARBA" id="ARBA00023125"/>
    </source>
</evidence>
<dbReference type="InterPro" id="IPR036388">
    <property type="entry name" value="WH-like_DNA-bd_sf"/>
</dbReference>
<keyword evidence="1 4" id="KW-0805">Transcription regulation</keyword>
<accession>A0A1I2ZL56</accession>
<dbReference type="RefSeq" id="WP_149783354.1">
    <property type="nucleotide sequence ID" value="NZ_BAAADP010000005.1"/>
</dbReference>
<comment type="similarity">
    <text evidence="4">Belongs to the GbsR family.</text>
</comment>
<dbReference type="GO" id="GO:0003700">
    <property type="term" value="F:DNA-binding transcription factor activity"/>
    <property type="evidence" value="ECO:0007669"/>
    <property type="project" value="InterPro"/>
</dbReference>